<proteinExistence type="predicted"/>
<reference evidence="3" key="1">
    <citation type="journal article" date="2019" name="Int. J. Syst. Evol. Microbiol.">
        <title>The Global Catalogue of Microorganisms (GCM) 10K type strain sequencing project: providing services to taxonomists for standard genome sequencing and annotation.</title>
        <authorList>
            <consortium name="The Broad Institute Genomics Platform"/>
            <consortium name="The Broad Institute Genome Sequencing Center for Infectious Disease"/>
            <person name="Wu L."/>
            <person name="Ma J."/>
        </authorList>
    </citation>
    <scope>NUCLEOTIDE SEQUENCE [LARGE SCALE GENOMIC DNA]</scope>
    <source>
        <strain evidence="3">CCUG 55590</strain>
    </source>
</reference>
<keyword evidence="1" id="KW-0472">Membrane</keyword>
<organism evidence="2 3">
    <name type="scientific">Exiguobacterium aestuarii</name>
    <dbReference type="NCBI Taxonomy" id="273527"/>
    <lineage>
        <taxon>Bacteria</taxon>
        <taxon>Bacillati</taxon>
        <taxon>Bacillota</taxon>
        <taxon>Bacilli</taxon>
        <taxon>Bacillales</taxon>
        <taxon>Bacillales Family XII. Incertae Sedis</taxon>
        <taxon>Exiguobacterium</taxon>
    </lineage>
</organism>
<evidence type="ECO:0000256" key="1">
    <source>
        <dbReference type="SAM" id="Phobius"/>
    </source>
</evidence>
<evidence type="ECO:0008006" key="4">
    <source>
        <dbReference type="Google" id="ProtNLM"/>
    </source>
</evidence>
<accession>A0ABW2PPQ2</accession>
<sequence length="78" mass="8800">MKVDETGFSLWEVSVSLAVVMGWVFILTSFVTEGNNQVARLRDTLFIYERLQGEVLLEATEPTGREEVCEKGFCLPTL</sequence>
<dbReference type="Proteomes" id="UP001596439">
    <property type="component" value="Unassembled WGS sequence"/>
</dbReference>
<evidence type="ECO:0000313" key="3">
    <source>
        <dbReference type="Proteomes" id="UP001596439"/>
    </source>
</evidence>
<name>A0ABW2PPQ2_9BACL</name>
<keyword evidence="1" id="KW-1133">Transmembrane helix</keyword>
<dbReference type="EMBL" id="JBHTCE010000001">
    <property type="protein sequence ID" value="MFC7389528.1"/>
    <property type="molecule type" value="Genomic_DNA"/>
</dbReference>
<feature type="transmembrane region" description="Helical" evidence="1">
    <location>
        <begin position="13"/>
        <end position="32"/>
    </location>
</feature>
<comment type="caution">
    <text evidence="2">The sequence shown here is derived from an EMBL/GenBank/DDBJ whole genome shotgun (WGS) entry which is preliminary data.</text>
</comment>
<protein>
    <recommendedName>
        <fullName evidence="4">Prepilin-type N-terminal cleavage/methylation domain-containing protein</fullName>
    </recommendedName>
</protein>
<evidence type="ECO:0000313" key="2">
    <source>
        <dbReference type="EMBL" id="MFC7389528.1"/>
    </source>
</evidence>
<keyword evidence="1" id="KW-0812">Transmembrane</keyword>
<gene>
    <name evidence="2" type="ORF">ACFQO8_05180</name>
</gene>
<dbReference type="RefSeq" id="WP_214787488.1">
    <property type="nucleotide sequence ID" value="NZ_JANIEL010000131.1"/>
</dbReference>
<keyword evidence="3" id="KW-1185">Reference proteome</keyword>